<feature type="transmembrane region" description="Helical" evidence="1">
    <location>
        <begin position="49"/>
        <end position="73"/>
    </location>
</feature>
<comment type="caution">
    <text evidence="2">The sequence shown here is derived from an EMBL/GenBank/DDBJ whole genome shotgun (WGS) entry which is preliminary data.</text>
</comment>
<name>A0A4R6PMQ7_9GAMM</name>
<organism evidence="2 3">
    <name type="scientific">Idiomarina aquatica</name>
    <dbReference type="NCBI Taxonomy" id="1327752"/>
    <lineage>
        <taxon>Bacteria</taxon>
        <taxon>Pseudomonadati</taxon>
        <taxon>Pseudomonadota</taxon>
        <taxon>Gammaproteobacteria</taxon>
        <taxon>Alteromonadales</taxon>
        <taxon>Idiomarinaceae</taxon>
        <taxon>Idiomarina</taxon>
    </lineage>
</organism>
<keyword evidence="1" id="KW-1133">Transmembrane helix</keyword>
<keyword evidence="3" id="KW-1185">Reference proteome</keyword>
<evidence type="ECO:0000313" key="2">
    <source>
        <dbReference type="EMBL" id="TDP39159.1"/>
    </source>
</evidence>
<dbReference type="RefSeq" id="WP_133538879.1">
    <property type="nucleotide sequence ID" value="NZ_SNXI01000003.1"/>
</dbReference>
<feature type="transmembrane region" description="Helical" evidence="1">
    <location>
        <begin position="85"/>
        <end position="107"/>
    </location>
</feature>
<gene>
    <name evidence="2" type="ORF">DEU29_10354</name>
</gene>
<protein>
    <submittedName>
        <fullName evidence="2">Uncharacterized protein</fullName>
    </submittedName>
</protein>
<reference evidence="2 3" key="1">
    <citation type="submission" date="2019-03" db="EMBL/GenBank/DDBJ databases">
        <title>Freshwater and sediment microbial communities from various areas in North America, analyzing microbe dynamics in response to fracking.</title>
        <authorList>
            <person name="Lamendella R."/>
        </authorList>
    </citation>
    <scope>NUCLEOTIDE SEQUENCE [LARGE SCALE GENOMIC DNA]</scope>
    <source>
        <strain evidence="2 3">18_TX</strain>
    </source>
</reference>
<sequence length="275" mass="30304">MSTPLRVSSTIPHLFAFSFCIIFAVHGYVSLEATSALDRPSSTFALGYLFLPIYAAIQLGIGYLLGFIFRFLLRRFRFDLTFSHIKQLVIAFGITIILSGFSGYSAYQQVVENVALKTPRIISNAGRFERRNSIPVGAKKVAASSILTYDANTSGITWHGAPIVADVKDNTLILKSGEKPRLSYDFSGYTYVSSINILTVQQSSQQWLALLVKLRPTSGISMLLVYDALGQLRYEELLSHCQPKQSLTLYEAAGNNLLVANSCEDPIVLKLTSNG</sequence>
<keyword evidence="1" id="KW-0812">Transmembrane</keyword>
<dbReference type="AlphaFoldDB" id="A0A4R6PMQ7"/>
<keyword evidence="1" id="KW-0472">Membrane</keyword>
<evidence type="ECO:0000256" key="1">
    <source>
        <dbReference type="SAM" id="Phobius"/>
    </source>
</evidence>
<dbReference type="EMBL" id="SNXI01000003">
    <property type="protein sequence ID" value="TDP39159.1"/>
    <property type="molecule type" value="Genomic_DNA"/>
</dbReference>
<evidence type="ECO:0000313" key="3">
    <source>
        <dbReference type="Proteomes" id="UP000295531"/>
    </source>
</evidence>
<dbReference type="Proteomes" id="UP000295531">
    <property type="component" value="Unassembled WGS sequence"/>
</dbReference>
<feature type="transmembrane region" description="Helical" evidence="1">
    <location>
        <begin position="12"/>
        <end position="29"/>
    </location>
</feature>
<accession>A0A4R6PMQ7</accession>
<proteinExistence type="predicted"/>